<organism evidence="1 2">
    <name type="scientific">Coleofasciculus chthonoplastes PCC 7420</name>
    <dbReference type="NCBI Taxonomy" id="118168"/>
    <lineage>
        <taxon>Bacteria</taxon>
        <taxon>Bacillati</taxon>
        <taxon>Cyanobacteriota</taxon>
        <taxon>Cyanophyceae</taxon>
        <taxon>Coleofasciculales</taxon>
        <taxon>Coleofasciculaceae</taxon>
        <taxon>Coleofasciculus</taxon>
    </lineage>
</organism>
<dbReference type="AlphaFoldDB" id="B4VJ40"/>
<dbReference type="EMBL" id="DS989842">
    <property type="protein sequence ID" value="EDX78286.1"/>
    <property type="molecule type" value="Genomic_DNA"/>
</dbReference>
<reference evidence="1 2" key="1">
    <citation type="submission" date="2008-07" db="EMBL/GenBank/DDBJ databases">
        <authorList>
            <person name="Tandeau de Marsac N."/>
            <person name="Ferriera S."/>
            <person name="Johnson J."/>
            <person name="Kravitz S."/>
            <person name="Beeson K."/>
            <person name="Sutton G."/>
            <person name="Rogers Y.-H."/>
            <person name="Friedman R."/>
            <person name="Frazier M."/>
            <person name="Venter J.C."/>
        </authorList>
    </citation>
    <scope>NUCLEOTIDE SEQUENCE [LARGE SCALE GENOMIC DNA]</scope>
    <source>
        <strain evidence="1 2">PCC 7420</strain>
    </source>
</reference>
<keyword evidence="2" id="KW-1185">Reference proteome</keyword>
<protein>
    <submittedName>
        <fullName evidence="1">Uncharacterized protein</fullName>
    </submittedName>
</protein>
<dbReference type="Proteomes" id="UP000003835">
    <property type="component" value="Unassembled WGS sequence"/>
</dbReference>
<name>B4VJ40_9CYAN</name>
<proteinExistence type="predicted"/>
<evidence type="ECO:0000313" key="1">
    <source>
        <dbReference type="EMBL" id="EDX78286.1"/>
    </source>
</evidence>
<dbReference type="STRING" id="118168.MC7420_8024"/>
<gene>
    <name evidence="1" type="ORF">MC7420_8024</name>
</gene>
<accession>B4VJ40</accession>
<evidence type="ECO:0000313" key="2">
    <source>
        <dbReference type="Proteomes" id="UP000003835"/>
    </source>
</evidence>
<dbReference type="HOGENOM" id="CLU_210858_0_0_3"/>
<sequence>MPRRLKSLLHKQSPPARTSAAGIKILEQLRRYDEAGGAEGAGGAGGDISCSVISAFLH</sequence>